<dbReference type="PROSITE" id="PS00059">
    <property type="entry name" value="ADH_ZINC"/>
    <property type="match status" value="1"/>
</dbReference>
<dbReference type="eggNOG" id="COG1062">
    <property type="taxonomic scope" value="Bacteria"/>
</dbReference>
<dbReference type="Proteomes" id="UP000006461">
    <property type="component" value="Chromosome"/>
</dbReference>
<evidence type="ECO:0000256" key="5">
    <source>
        <dbReference type="ARBA" id="ARBA00023002"/>
    </source>
</evidence>
<dbReference type="OrthoDB" id="334894at2"/>
<dbReference type="Pfam" id="PF08240">
    <property type="entry name" value="ADH_N"/>
    <property type="match status" value="1"/>
</dbReference>
<organism evidence="8 9">
    <name type="scientific">Modestobacter italicus (strain DSM 44449 / CECT 9708 / BC 501)</name>
    <dbReference type="NCBI Taxonomy" id="2732864"/>
    <lineage>
        <taxon>Bacteria</taxon>
        <taxon>Bacillati</taxon>
        <taxon>Actinomycetota</taxon>
        <taxon>Actinomycetes</taxon>
        <taxon>Geodermatophilales</taxon>
        <taxon>Geodermatophilaceae</taxon>
        <taxon>Modestobacter</taxon>
    </lineage>
</organism>
<dbReference type="FunFam" id="3.40.50.720:FF:000003">
    <property type="entry name" value="S-(hydroxymethyl)glutathione dehydrogenase"/>
    <property type="match status" value="1"/>
</dbReference>
<dbReference type="GO" id="GO:0008270">
    <property type="term" value="F:zinc ion binding"/>
    <property type="evidence" value="ECO:0007669"/>
    <property type="project" value="InterPro"/>
</dbReference>
<dbReference type="KEGG" id="mmar:MODMU_2856"/>
<keyword evidence="5 8" id="KW-0560">Oxidoreductase</keyword>
<dbReference type="CDD" id="cd08278">
    <property type="entry name" value="benzyl_alcohol_DH"/>
    <property type="match status" value="1"/>
</dbReference>
<protein>
    <submittedName>
        <fullName evidence="8">Aryl-alcohol dehydrogenase</fullName>
        <ecNumber evidence="8">1.1.1.90</ecNumber>
    </submittedName>
</protein>
<dbReference type="PATRIC" id="fig|477641.3.peg.2711"/>
<evidence type="ECO:0000259" key="7">
    <source>
        <dbReference type="SMART" id="SM00829"/>
    </source>
</evidence>
<dbReference type="InterPro" id="IPR013154">
    <property type="entry name" value="ADH-like_N"/>
</dbReference>
<evidence type="ECO:0000256" key="3">
    <source>
        <dbReference type="ARBA" id="ARBA00022723"/>
    </source>
</evidence>
<proteinExistence type="inferred from homology"/>
<dbReference type="GO" id="GO:0018456">
    <property type="term" value="F:aryl-alcohol dehydrogenase (NAD+) activity"/>
    <property type="evidence" value="ECO:0007669"/>
    <property type="project" value="UniProtKB-EC"/>
</dbReference>
<dbReference type="Gene3D" id="3.90.180.10">
    <property type="entry name" value="Medium-chain alcohol dehydrogenases, catalytic domain"/>
    <property type="match status" value="1"/>
</dbReference>
<accession>I4EY22</accession>
<reference evidence="8 9" key="1">
    <citation type="journal article" date="2012" name="J. Bacteriol.">
        <title>Genome Sequence of Radiation-Resistant Modestobacter marinus Strain BC501, a Representative Actinobacterium That Thrives on Calcareous Stone Surfaces.</title>
        <authorList>
            <person name="Normand P."/>
            <person name="Gury J."/>
            <person name="Pujic P."/>
            <person name="Chouaia B."/>
            <person name="Crotti E."/>
            <person name="Brusetti L."/>
            <person name="Daffonchio D."/>
            <person name="Vacherie B."/>
            <person name="Barbe V."/>
            <person name="Medigue C."/>
            <person name="Calteau A."/>
            <person name="Ghodhbane-Gtari F."/>
            <person name="Essoussi I."/>
            <person name="Nouioui I."/>
            <person name="Abbassi-Ghozzi I."/>
            <person name="Gtari M."/>
        </authorList>
    </citation>
    <scope>NUCLEOTIDE SEQUENCE [LARGE SCALE GENOMIC DNA]</scope>
    <source>
        <strain evidence="9">BC 501</strain>
    </source>
</reference>
<evidence type="ECO:0000313" key="8">
    <source>
        <dbReference type="EMBL" id="CCH88285.1"/>
    </source>
</evidence>
<sequence>MLTEAAVVREKDGPFVIEEVELDDPRPDEVRVRLVGAGVCHTDAVVREQTYPTPLPAVLGHEGSGVVEAVGDAVAGVAVGDHVVLSVNTCGRCRQCLAGDSTYCADLYARNFGGTRPDGSTALRDRDGGQLSSHFFGQSSFARHANVQARSVVPIRADVPLELMGPLGCGIQTGAGAVMNSLRPPAGSSIAVFGAGAVGLSAVLAARAVGCARIVAVDVVPERLALATELGATDVVDARDGDVAARVTELTGGQGVDAALETTGVSAVLRTAADSLAIRGTVGVVGAQAPGEETAFETGLSMTRGWRLQMIIEGDAVPQTYIPQLVELWRQDRFPFDRLVTSYDFADIEQAFADSAAGRTIKPVLRLGTPDGDPPRGS</sequence>
<evidence type="ECO:0000256" key="6">
    <source>
        <dbReference type="RuleBase" id="RU361277"/>
    </source>
</evidence>
<keyword evidence="4 6" id="KW-0862">Zinc</keyword>
<dbReference type="InterPro" id="IPR036291">
    <property type="entry name" value="NAD(P)-bd_dom_sf"/>
</dbReference>
<dbReference type="STRING" id="477641.MODMU_2856"/>
<dbReference type="PANTHER" id="PTHR43350:SF21">
    <property type="entry name" value="S-NITROSOMYCOTHIOL REDUCTASE MSCR"/>
    <property type="match status" value="1"/>
</dbReference>
<dbReference type="EMBL" id="FO203431">
    <property type="protein sequence ID" value="CCH88285.1"/>
    <property type="molecule type" value="Genomic_DNA"/>
</dbReference>
<name>I4EY22_MODI5</name>
<dbReference type="HOGENOM" id="CLU_026673_14_1_11"/>
<evidence type="ECO:0000313" key="9">
    <source>
        <dbReference type="Proteomes" id="UP000006461"/>
    </source>
</evidence>
<comment type="similarity">
    <text evidence="2 6">Belongs to the zinc-containing alcohol dehydrogenase family.</text>
</comment>
<evidence type="ECO:0000256" key="2">
    <source>
        <dbReference type="ARBA" id="ARBA00008072"/>
    </source>
</evidence>
<dbReference type="SUPFAM" id="SSF50129">
    <property type="entry name" value="GroES-like"/>
    <property type="match status" value="1"/>
</dbReference>
<dbReference type="InterPro" id="IPR002328">
    <property type="entry name" value="ADH_Zn_CS"/>
</dbReference>
<evidence type="ECO:0000256" key="1">
    <source>
        <dbReference type="ARBA" id="ARBA00001947"/>
    </source>
</evidence>
<keyword evidence="9" id="KW-1185">Reference proteome</keyword>
<evidence type="ECO:0000256" key="4">
    <source>
        <dbReference type="ARBA" id="ARBA00022833"/>
    </source>
</evidence>
<dbReference type="OMA" id="HISGCGV"/>
<dbReference type="PANTHER" id="PTHR43350">
    <property type="entry name" value="NAD-DEPENDENT ALCOHOL DEHYDROGENASE"/>
    <property type="match status" value="1"/>
</dbReference>
<feature type="domain" description="Enoyl reductase (ER)" evidence="7">
    <location>
        <begin position="13"/>
        <end position="365"/>
    </location>
</feature>
<dbReference type="InterPro" id="IPR020843">
    <property type="entry name" value="ER"/>
</dbReference>
<dbReference type="InterPro" id="IPR013149">
    <property type="entry name" value="ADH-like_C"/>
</dbReference>
<dbReference type="EC" id="1.1.1.90" evidence="8"/>
<dbReference type="Pfam" id="PF00107">
    <property type="entry name" value="ADH_zinc_N"/>
    <property type="match status" value="1"/>
</dbReference>
<gene>
    <name evidence="8" type="primary">xylB</name>
    <name evidence="8" type="ordered locus">MODMU_2856</name>
</gene>
<dbReference type="Gene3D" id="3.40.50.720">
    <property type="entry name" value="NAD(P)-binding Rossmann-like Domain"/>
    <property type="match status" value="1"/>
</dbReference>
<keyword evidence="3 6" id="KW-0479">Metal-binding</keyword>
<dbReference type="SUPFAM" id="SSF51735">
    <property type="entry name" value="NAD(P)-binding Rossmann-fold domains"/>
    <property type="match status" value="1"/>
</dbReference>
<dbReference type="SMART" id="SM00829">
    <property type="entry name" value="PKS_ER"/>
    <property type="match status" value="1"/>
</dbReference>
<dbReference type="InterPro" id="IPR011032">
    <property type="entry name" value="GroES-like_sf"/>
</dbReference>
<dbReference type="AlphaFoldDB" id="I4EY22"/>
<comment type="cofactor">
    <cofactor evidence="1 6">
        <name>Zn(2+)</name>
        <dbReference type="ChEBI" id="CHEBI:29105"/>
    </cofactor>
</comment>